<evidence type="ECO:0000313" key="3">
    <source>
        <dbReference type="EMBL" id="WVW80455.1"/>
    </source>
</evidence>
<dbReference type="GeneID" id="30205527"/>
<reference evidence="3" key="2">
    <citation type="submission" date="2024-02" db="EMBL/GenBank/DDBJ databases">
        <title>Comparative genomics of Cryptococcus and Kwoniella reveals pathogenesis evolution and contrasting modes of karyotype evolution via chromosome fusion or intercentromeric recombination.</title>
        <authorList>
            <person name="Coelho M.A."/>
            <person name="David-Palma M."/>
            <person name="Shea T."/>
            <person name="Bowers K."/>
            <person name="McGinley-Smith S."/>
            <person name="Mohammad A.W."/>
            <person name="Gnirke A."/>
            <person name="Yurkov A.M."/>
            <person name="Nowrousian M."/>
            <person name="Sun S."/>
            <person name="Cuomo C.A."/>
            <person name="Heitman J."/>
        </authorList>
    </citation>
    <scope>NUCLEOTIDE SEQUENCE</scope>
    <source>
        <strain evidence="3">CBS 10118</strain>
    </source>
</reference>
<protein>
    <recommendedName>
        <fullName evidence="2">N-acetylglucosaminylphosphatidylinositol deacetylase</fullName>
        <ecNumber evidence="2">3.5.1.89</ecNumber>
    </recommendedName>
</protein>
<dbReference type="Gene3D" id="3.40.50.10320">
    <property type="entry name" value="LmbE-like"/>
    <property type="match status" value="1"/>
</dbReference>
<dbReference type="EC" id="3.5.1.89" evidence="2"/>
<gene>
    <name evidence="3" type="ORF">I302_102437</name>
</gene>
<dbReference type="GO" id="GO:0005783">
    <property type="term" value="C:endoplasmic reticulum"/>
    <property type="evidence" value="ECO:0007669"/>
    <property type="project" value="TreeGrafter"/>
</dbReference>
<sequence>MPPTPRHPKSSAPSTPRAISPLLLFSFLLPLLALLFPYSHLLPSSSREPHFSSYVRFDSTSTTHSPKALLLTAHPDDEVMFFSPTILSLVKEGWEVSGLCLSTGNSSGLGQIRTEELHSSYEYLGVDRGNVKVVDHPNLQDSMSSHWDPELIADLLNNHLKDHPVDLIITFDSTGITHHPNHISLPLSLPLLSCDTKPRILHLISPGVIPKFTGPVYPIYLNIRRIATQILGLGSATEGKSGRQVMITSSPARWVQSIQAMMAHRSQLVWFRWLYLAASKLMWVNELIEV</sequence>
<dbReference type="EMBL" id="CP144541">
    <property type="protein sequence ID" value="WVW80455.1"/>
    <property type="molecule type" value="Genomic_DNA"/>
</dbReference>
<dbReference type="SUPFAM" id="SSF102588">
    <property type="entry name" value="LmbE-like"/>
    <property type="match status" value="1"/>
</dbReference>
<accession>A0AAJ8K419</accession>
<keyword evidence="4" id="KW-1185">Reference proteome</keyword>
<name>A0AAJ8K419_9TREE</name>
<dbReference type="GO" id="GO:0000225">
    <property type="term" value="F:N-acetylglucosaminylphosphatidylinositol deacetylase activity"/>
    <property type="evidence" value="ECO:0007669"/>
    <property type="project" value="UniProtKB-EC"/>
</dbReference>
<dbReference type="KEGG" id="kbi:30205527"/>
<dbReference type="InterPro" id="IPR003737">
    <property type="entry name" value="GlcNAc_PI_deacetylase-related"/>
</dbReference>
<dbReference type="InterPro" id="IPR024078">
    <property type="entry name" value="LmbE-like_dom_sf"/>
</dbReference>
<evidence type="ECO:0000313" key="4">
    <source>
        <dbReference type="Proteomes" id="UP000092730"/>
    </source>
</evidence>
<dbReference type="Proteomes" id="UP000092730">
    <property type="component" value="Chromosome 1"/>
</dbReference>
<organism evidence="3 4">
    <name type="scientific">Kwoniella bestiolae CBS 10118</name>
    <dbReference type="NCBI Taxonomy" id="1296100"/>
    <lineage>
        <taxon>Eukaryota</taxon>
        <taxon>Fungi</taxon>
        <taxon>Dikarya</taxon>
        <taxon>Basidiomycota</taxon>
        <taxon>Agaricomycotina</taxon>
        <taxon>Tremellomycetes</taxon>
        <taxon>Tremellales</taxon>
        <taxon>Cryptococcaceae</taxon>
        <taxon>Kwoniella</taxon>
    </lineage>
</organism>
<proteinExistence type="inferred from homology"/>
<dbReference type="RefSeq" id="XP_065725553.1">
    <property type="nucleotide sequence ID" value="XM_065869481.1"/>
</dbReference>
<dbReference type="AlphaFoldDB" id="A0AAJ8K419"/>
<evidence type="ECO:0000256" key="2">
    <source>
        <dbReference type="ARBA" id="ARBA00012176"/>
    </source>
</evidence>
<reference evidence="3" key="1">
    <citation type="submission" date="2013-07" db="EMBL/GenBank/DDBJ databases">
        <authorList>
            <consortium name="The Broad Institute Genome Sequencing Platform"/>
            <person name="Cuomo C."/>
            <person name="Litvintseva A."/>
            <person name="Chen Y."/>
            <person name="Heitman J."/>
            <person name="Sun S."/>
            <person name="Springer D."/>
            <person name="Dromer F."/>
            <person name="Young S.K."/>
            <person name="Zeng Q."/>
            <person name="Gargeya S."/>
            <person name="Fitzgerald M."/>
            <person name="Abouelleil A."/>
            <person name="Alvarado L."/>
            <person name="Berlin A.M."/>
            <person name="Chapman S.B."/>
            <person name="Dewar J."/>
            <person name="Goldberg J."/>
            <person name="Griggs A."/>
            <person name="Gujja S."/>
            <person name="Hansen M."/>
            <person name="Howarth C."/>
            <person name="Imamovic A."/>
            <person name="Larimer J."/>
            <person name="McCowan C."/>
            <person name="Murphy C."/>
            <person name="Pearson M."/>
            <person name="Priest M."/>
            <person name="Roberts A."/>
            <person name="Saif S."/>
            <person name="Shea T."/>
            <person name="Sykes S."/>
            <person name="Wortman J."/>
            <person name="Nusbaum C."/>
            <person name="Birren B."/>
        </authorList>
    </citation>
    <scope>NUCLEOTIDE SEQUENCE</scope>
    <source>
        <strain evidence="3">CBS 10118</strain>
    </source>
</reference>
<dbReference type="Pfam" id="PF02585">
    <property type="entry name" value="PIG-L"/>
    <property type="match status" value="1"/>
</dbReference>
<comment type="similarity">
    <text evidence="1">Belongs to the PIGL family.</text>
</comment>
<evidence type="ECO:0000256" key="1">
    <source>
        <dbReference type="ARBA" id="ARBA00006066"/>
    </source>
</evidence>
<dbReference type="PANTHER" id="PTHR12993">
    <property type="entry name" value="N-ACETYLGLUCOSAMINYL-PHOSPHATIDYLINOSITOL DE-N-ACETYLASE-RELATED"/>
    <property type="match status" value="1"/>
</dbReference>
<dbReference type="PANTHER" id="PTHR12993:SF11">
    <property type="entry name" value="N-ACETYLGLUCOSAMINYL-PHOSPHATIDYLINOSITOL DE-N-ACETYLASE"/>
    <property type="match status" value="1"/>
</dbReference>